<evidence type="ECO:0000256" key="6">
    <source>
        <dbReference type="ARBA" id="ARBA00023136"/>
    </source>
</evidence>
<reference evidence="11" key="1">
    <citation type="submission" date="2025-08" db="UniProtKB">
        <authorList>
            <consortium name="RefSeq"/>
        </authorList>
    </citation>
    <scope>IDENTIFICATION</scope>
</reference>
<dbReference type="SUPFAM" id="SSF81321">
    <property type="entry name" value="Family A G protein-coupled receptor-like"/>
    <property type="match status" value="1"/>
</dbReference>
<dbReference type="InterPro" id="IPR000276">
    <property type="entry name" value="GPCR_Rhodpsn"/>
</dbReference>
<name>A0AAJ6ZQZ1_PAPXU</name>
<keyword evidence="7" id="KW-0675">Receptor</keyword>
<evidence type="ECO:0000256" key="8">
    <source>
        <dbReference type="ARBA" id="ARBA00023224"/>
    </source>
</evidence>
<protein>
    <submittedName>
        <fullName evidence="11">Neuromedin-U receptor 1-like</fullName>
    </submittedName>
</protein>
<dbReference type="Proteomes" id="UP000694872">
    <property type="component" value="Unplaced"/>
</dbReference>
<proteinExistence type="inferred from homology"/>
<dbReference type="InterPro" id="IPR017452">
    <property type="entry name" value="GPCR_Rhodpsn_7TM"/>
</dbReference>
<dbReference type="GO" id="GO:0004930">
    <property type="term" value="F:G protein-coupled receptor activity"/>
    <property type="evidence" value="ECO:0007669"/>
    <property type="project" value="UniProtKB-KW"/>
</dbReference>
<feature type="transmembrane region" description="Helical" evidence="9">
    <location>
        <begin position="168"/>
        <end position="185"/>
    </location>
</feature>
<dbReference type="Pfam" id="PF00001">
    <property type="entry name" value="7tm_1"/>
    <property type="match status" value="1"/>
</dbReference>
<sequence>MTTLAVERYIAIWHPMMLKSTPVWRRVTKVMVIVLIIAIAETLPEVWTVELVRTKKSAVCFTIPTPFARVINGVLALVTFAIPLAIMLFVYTMIALKVSFAEKNNSRSQIFNHRDNRRKVNKLVIALTLSFVVCWLPFCFFRVLIFVYNMRQLMHLKKWWSIGQRITLFHNWFSIVLNPILFSLMSTKFRKSLKKLWTTKFKRQRIELQTTCAV</sequence>
<evidence type="ECO:0000256" key="2">
    <source>
        <dbReference type="ARBA" id="ARBA00010663"/>
    </source>
</evidence>
<dbReference type="KEGG" id="pxu:106125045"/>
<feature type="transmembrane region" description="Helical" evidence="9">
    <location>
        <begin position="123"/>
        <end position="148"/>
    </location>
</feature>
<keyword evidence="4 9" id="KW-1133">Transmembrane helix</keyword>
<keyword evidence="5" id="KW-0297">G-protein coupled receptor</keyword>
<feature type="transmembrane region" description="Helical" evidence="9">
    <location>
        <begin position="27"/>
        <end position="47"/>
    </location>
</feature>
<comment type="subcellular location">
    <subcellularLocation>
        <location evidence="1">Membrane</location>
        <topology evidence="1">Multi-pass membrane protein</topology>
    </subcellularLocation>
</comment>
<feature type="transmembrane region" description="Helical" evidence="9">
    <location>
        <begin position="67"/>
        <end position="94"/>
    </location>
</feature>
<evidence type="ECO:0000256" key="5">
    <source>
        <dbReference type="ARBA" id="ARBA00023040"/>
    </source>
</evidence>
<evidence type="ECO:0000256" key="3">
    <source>
        <dbReference type="ARBA" id="ARBA00022692"/>
    </source>
</evidence>
<dbReference type="PROSITE" id="PS50262">
    <property type="entry name" value="G_PROTEIN_RECEP_F1_2"/>
    <property type="match status" value="1"/>
</dbReference>
<dbReference type="GO" id="GO:0016020">
    <property type="term" value="C:membrane"/>
    <property type="evidence" value="ECO:0007669"/>
    <property type="project" value="UniProtKB-SubCell"/>
</dbReference>
<dbReference type="Gene3D" id="1.20.1070.10">
    <property type="entry name" value="Rhodopsin 7-helix transmembrane proteins"/>
    <property type="match status" value="1"/>
</dbReference>
<dbReference type="PRINTS" id="PR00237">
    <property type="entry name" value="GPCRRHODOPSN"/>
</dbReference>
<accession>A0AAJ6ZQZ1</accession>
<dbReference type="RefSeq" id="XP_013177587.1">
    <property type="nucleotide sequence ID" value="XM_013322133.1"/>
</dbReference>
<dbReference type="GeneID" id="106125045"/>
<evidence type="ECO:0000313" key="11">
    <source>
        <dbReference type="RefSeq" id="XP_013177587.1"/>
    </source>
</evidence>
<evidence type="ECO:0000256" key="7">
    <source>
        <dbReference type="ARBA" id="ARBA00023170"/>
    </source>
</evidence>
<organism evidence="11">
    <name type="scientific">Papilio xuthus</name>
    <name type="common">Asian swallowtail butterfly</name>
    <dbReference type="NCBI Taxonomy" id="66420"/>
    <lineage>
        <taxon>Eukaryota</taxon>
        <taxon>Metazoa</taxon>
        <taxon>Ecdysozoa</taxon>
        <taxon>Arthropoda</taxon>
        <taxon>Hexapoda</taxon>
        <taxon>Insecta</taxon>
        <taxon>Pterygota</taxon>
        <taxon>Neoptera</taxon>
        <taxon>Endopterygota</taxon>
        <taxon>Lepidoptera</taxon>
        <taxon>Glossata</taxon>
        <taxon>Ditrysia</taxon>
        <taxon>Papilionoidea</taxon>
        <taxon>Papilionidae</taxon>
        <taxon>Papilioninae</taxon>
        <taxon>Papilio</taxon>
    </lineage>
</organism>
<keyword evidence="6 9" id="KW-0472">Membrane</keyword>
<evidence type="ECO:0000256" key="9">
    <source>
        <dbReference type="SAM" id="Phobius"/>
    </source>
</evidence>
<dbReference type="PANTHER" id="PTHR24243">
    <property type="entry name" value="G-PROTEIN COUPLED RECEPTOR"/>
    <property type="match status" value="1"/>
</dbReference>
<keyword evidence="3 9" id="KW-0812">Transmembrane</keyword>
<dbReference type="AlphaFoldDB" id="A0AAJ6ZQZ1"/>
<evidence type="ECO:0000259" key="10">
    <source>
        <dbReference type="PROSITE" id="PS50262"/>
    </source>
</evidence>
<feature type="domain" description="G-protein coupled receptors family 1 profile" evidence="10">
    <location>
        <begin position="1"/>
        <end position="182"/>
    </location>
</feature>
<evidence type="ECO:0000256" key="4">
    <source>
        <dbReference type="ARBA" id="ARBA00022989"/>
    </source>
</evidence>
<dbReference type="PANTHER" id="PTHR24243:SF208">
    <property type="entry name" value="PYROKININ-1 RECEPTOR"/>
    <property type="match status" value="1"/>
</dbReference>
<keyword evidence="8" id="KW-0807">Transducer</keyword>
<evidence type="ECO:0000256" key="1">
    <source>
        <dbReference type="ARBA" id="ARBA00004141"/>
    </source>
</evidence>
<gene>
    <name evidence="11" type="primary">LOC106125045</name>
</gene>
<comment type="similarity">
    <text evidence="2">Belongs to the G-protein coupled receptor 1 family.</text>
</comment>